<protein>
    <recommendedName>
        <fullName evidence="8">IclR family transcriptional regulator</fullName>
    </recommendedName>
</protein>
<dbReference type="InterPro" id="IPR029016">
    <property type="entry name" value="GAF-like_dom_sf"/>
</dbReference>
<evidence type="ECO:0000313" key="6">
    <source>
        <dbReference type="EMBL" id="EHJ60877.1"/>
    </source>
</evidence>
<dbReference type="InterPro" id="IPR036388">
    <property type="entry name" value="WH-like_DNA-bd_sf"/>
</dbReference>
<keyword evidence="2" id="KW-0238">DNA-binding</keyword>
<reference evidence="6 7" key="1">
    <citation type="journal article" date="2012" name="J. Bacteriol.">
        <title>Genome sequence of benzo(a)pyrene-degrading bacterium Novosphingobium pentaromativorans US6-1.</title>
        <authorList>
            <person name="Luo Y.R."/>
            <person name="Kang S.G."/>
            <person name="Kim S.J."/>
            <person name="Kim M.R."/>
            <person name="Li N."/>
            <person name="Lee J.H."/>
            <person name="Kwon K.K."/>
        </authorList>
    </citation>
    <scope>NUCLEOTIDE SEQUENCE [LARGE SCALE GENOMIC DNA]</scope>
    <source>
        <strain evidence="6 7">US6-1</strain>
    </source>
</reference>
<dbReference type="InterPro" id="IPR014757">
    <property type="entry name" value="Tscrpt_reg_IclR_C"/>
</dbReference>
<dbReference type="Gene3D" id="1.10.10.10">
    <property type="entry name" value="Winged helix-like DNA-binding domain superfamily/Winged helix DNA-binding domain"/>
    <property type="match status" value="1"/>
</dbReference>
<comment type="caution">
    <text evidence="6">The sequence shown here is derived from an EMBL/GenBank/DDBJ whole genome shotgun (WGS) entry which is preliminary data.</text>
</comment>
<organism evidence="6 7">
    <name type="scientific">Novosphingobium pentaromativorans US6-1</name>
    <dbReference type="NCBI Taxonomy" id="1088721"/>
    <lineage>
        <taxon>Bacteria</taxon>
        <taxon>Pseudomonadati</taxon>
        <taxon>Pseudomonadota</taxon>
        <taxon>Alphaproteobacteria</taxon>
        <taxon>Sphingomonadales</taxon>
        <taxon>Sphingomonadaceae</taxon>
        <taxon>Novosphingobium</taxon>
    </lineage>
</organism>
<keyword evidence="7" id="KW-1185">Reference proteome</keyword>
<evidence type="ECO:0000256" key="2">
    <source>
        <dbReference type="ARBA" id="ARBA00023125"/>
    </source>
</evidence>
<feature type="domain" description="IclR-ED" evidence="5">
    <location>
        <begin position="61"/>
        <end position="287"/>
    </location>
</feature>
<dbReference type="PANTHER" id="PTHR30136:SF35">
    <property type="entry name" value="HTH-TYPE TRANSCRIPTIONAL REGULATOR RV1719"/>
    <property type="match status" value="1"/>
</dbReference>
<dbReference type="GO" id="GO:0003677">
    <property type="term" value="F:DNA binding"/>
    <property type="evidence" value="ECO:0007669"/>
    <property type="project" value="UniProtKB-KW"/>
</dbReference>
<dbReference type="Pfam" id="PF09339">
    <property type="entry name" value="HTH_IclR"/>
    <property type="match status" value="1"/>
</dbReference>
<dbReference type="PATRIC" id="fig|1088721.3.peg.2016"/>
<dbReference type="InterPro" id="IPR050707">
    <property type="entry name" value="HTH_MetabolicPath_Reg"/>
</dbReference>
<dbReference type="InterPro" id="IPR036390">
    <property type="entry name" value="WH_DNA-bd_sf"/>
</dbReference>
<evidence type="ECO:0008006" key="8">
    <source>
        <dbReference type="Google" id="ProtNLM"/>
    </source>
</evidence>
<dbReference type="PANTHER" id="PTHR30136">
    <property type="entry name" value="HELIX-TURN-HELIX TRANSCRIPTIONAL REGULATOR, ICLR FAMILY"/>
    <property type="match status" value="1"/>
</dbReference>
<sequence>MRALEIIDLMAAQPAEKFTLSDIMRFTGTNASSLHAILNVMMQRGYLLRDPERKTYRLAPALVAIGEAAARHDPLLEQARQVASAWAARSGRETLLTARAGSDIIGVARFAVQAGMSTSLRVGQRVPLRAPLGGLFIAWSDEEDIAAWCAPRDQVQGQVVSQSAREGHERALQLLRHRGFLVSLRSAEHGAFTRHLADVEEGAGAQASLAMLLAAMDNGLYQPPEIHPDGEYSVRMLSVPIFDRHRRVLYNIGVSYPHEPVRGAQLLAEADSLVEACSAIWADAAPAFASGNT</sequence>
<evidence type="ECO:0000256" key="3">
    <source>
        <dbReference type="ARBA" id="ARBA00023163"/>
    </source>
</evidence>
<dbReference type="GO" id="GO:0003700">
    <property type="term" value="F:DNA-binding transcription factor activity"/>
    <property type="evidence" value="ECO:0007669"/>
    <property type="project" value="TreeGrafter"/>
</dbReference>
<dbReference type="PROSITE" id="PS51078">
    <property type="entry name" value="ICLR_ED"/>
    <property type="match status" value="1"/>
</dbReference>
<dbReference type="PROSITE" id="PS51077">
    <property type="entry name" value="HTH_ICLR"/>
    <property type="match status" value="1"/>
</dbReference>
<proteinExistence type="predicted"/>
<name>G6ECG6_9SPHN</name>
<keyword evidence="1" id="KW-0805">Transcription regulation</keyword>
<dbReference type="KEGG" id="npn:JI59_09900"/>
<evidence type="ECO:0000313" key="7">
    <source>
        <dbReference type="Proteomes" id="UP000004030"/>
    </source>
</evidence>
<dbReference type="SMART" id="SM00346">
    <property type="entry name" value="HTH_ICLR"/>
    <property type="match status" value="1"/>
</dbReference>
<dbReference type="SUPFAM" id="SSF46785">
    <property type="entry name" value="Winged helix' DNA-binding domain"/>
    <property type="match status" value="1"/>
</dbReference>
<evidence type="ECO:0000259" key="5">
    <source>
        <dbReference type="PROSITE" id="PS51078"/>
    </source>
</evidence>
<dbReference type="eggNOG" id="COG1414">
    <property type="taxonomic scope" value="Bacteria"/>
</dbReference>
<dbReference type="InterPro" id="IPR005471">
    <property type="entry name" value="Tscrpt_reg_IclR_N"/>
</dbReference>
<dbReference type="SUPFAM" id="SSF55781">
    <property type="entry name" value="GAF domain-like"/>
    <property type="match status" value="1"/>
</dbReference>
<dbReference type="STRING" id="1088721.JI59_09900"/>
<accession>G6ECG6</accession>
<evidence type="ECO:0000259" key="4">
    <source>
        <dbReference type="PROSITE" id="PS51077"/>
    </source>
</evidence>
<feature type="domain" description="HTH iclR-type" evidence="4">
    <location>
        <begin position="1"/>
        <end position="60"/>
    </location>
</feature>
<dbReference type="Proteomes" id="UP000004030">
    <property type="component" value="Unassembled WGS sequence"/>
</dbReference>
<dbReference type="Gene3D" id="3.30.450.40">
    <property type="match status" value="1"/>
</dbReference>
<dbReference type="EMBL" id="AGFM01000029">
    <property type="protein sequence ID" value="EHJ60877.1"/>
    <property type="molecule type" value="Genomic_DNA"/>
</dbReference>
<dbReference type="AlphaFoldDB" id="G6ECG6"/>
<keyword evidence="3" id="KW-0804">Transcription</keyword>
<gene>
    <name evidence="6" type="ORF">NSU_2037</name>
</gene>
<dbReference type="GO" id="GO:0045892">
    <property type="term" value="P:negative regulation of DNA-templated transcription"/>
    <property type="evidence" value="ECO:0007669"/>
    <property type="project" value="TreeGrafter"/>
</dbReference>
<evidence type="ECO:0000256" key="1">
    <source>
        <dbReference type="ARBA" id="ARBA00023015"/>
    </source>
</evidence>